<keyword evidence="2" id="KW-0472">Membrane</keyword>
<dbReference type="Pfam" id="PF00226">
    <property type="entry name" value="DnaJ"/>
    <property type="match status" value="1"/>
</dbReference>
<evidence type="ECO:0000313" key="5">
    <source>
        <dbReference type="Proteomes" id="UP001589896"/>
    </source>
</evidence>
<proteinExistence type="predicted"/>
<keyword evidence="2" id="KW-0812">Transmembrane</keyword>
<feature type="domain" description="J" evidence="3">
    <location>
        <begin position="5"/>
        <end position="58"/>
    </location>
</feature>
<dbReference type="Proteomes" id="UP001589896">
    <property type="component" value="Unassembled WGS sequence"/>
</dbReference>
<dbReference type="CDD" id="cd06257">
    <property type="entry name" value="DnaJ"/>
    <property type="match status" value="1"/>
</dbReference>
<dbReference type="InterPro" id="IPR036869">
    <property type="entry name" value="J_dom_sf"/>
</dbReference>
<name>A0ABV6RVZ7_9GAMM</name>
<feature type="transmembrane region" description="Helical" evidence="2">
    <location>
        <begin position="137"/>
        <end position="155"/>
    </location>
</feature>
<dbReference type="SMART" id="SM00271">
    <property type="entry name" value="DnaJ"/>
    <property type="match status" value="1"/>
</dbReference>
<evidence type="ECO:0000256" key="2">
    <source>
        <dbReference type="SAM" id="Phobius"/>
    </source>
</evidence>
<comment type="caution">
    <text evidence="4">The sequence shown here is derived from an EMBL/GenBank/DDBJ whole genome shotgun (WGS) entry which is preliminary data.</text>
</comment>
<keyword evidence="2" id="KW-1133">Transmembrane helix</keyword>
<evidence type="ECO:0000256" key="1">
    <source>
        <dbReference type="ARBA" id="ARBA00023186"/>
    </source>
</evidence>
<reference evidence="4 5" key="1">
    <citation type="submission" date="2024-09" db="EMBL/GenBank/DDBJ databases">
        <authorList>
            <person name="Sun Q."/>
            <person name="Mori K."/>
        </authorList>
    </citation>
    <scope>NUCLEOTIDE SEQUENCE [LARGE SCALE GENOMIC DNA]</scope>
    <source>
        <strain evidence="4 5">KCTC 23076</strain>
    </source>
</reference>
<dbReference type="RefSeq" id="WP_386673515.1">
    <property type="nucleotide sequence ID" value="NZ_JBHLTG010000007.1"/>
</dbReference>
<dbReference type="Gene3D" id="1.10.287.110">
    <property type="entry name" value="DnaJ domain"/>
    <property type="match status" value="1"/>
</dbReference>
<feature type="transmembrane region" description="Helical" evidence="2">
    <location>
        <begin position="116"/>
        <end position="132"/>
    </location>
</feature>
<feature type="transmembrane region" description="Helical" evidence="2">
    <location>
        <begin position="161"/>
        <end position="178"/>
    </location>
</feature>
<evidence type="ECO:0000313" key="4">
    <source>
        <dbReference type="EMBL" id="MFC0681156.1"/>
    </source>
</evidence>
<keyword evidence="5" id="KW-1185">Reference proteome</keyword>
<keyword evidence="1" id="KW-0143">Chaperone</keyword>
<dbReference type="EMBL" id="JBHLTG010000007">
    <property type="protein sequence ID" value="MFC0681156.1"/>
    <property type="molecule type" value="Genomic_DNA"/>
</dbReference>
<feature type="transmembrane region" description="Helical" evidence="2">
    <location>
        <begin position="87"/>
        <end position="104"/>
    </location>
</feature>
<organism evidence="4 5">
    <name type="scientific">Lysobacter korlensis</name>
    <dbReference type="NCBI Taxonomy" id="553636"/>
    <lineage>
        <taxon>Bacteria</taxon>
        <taxon>Pseudomonadati</taxon>
        <taxon>Pseudomonadota</taxon>
        <taxon>Gammaproteobacteria</taxon>
        <taxon>Lysobacterales</taxon>
        <taxon>Lysobacteraceae</taxon>
        <taxon>Lysobacter</taxon>
    </lineage>
</organism>
<protein>
    <submittedName>
        <fullName evidence="4">J domain-containing protein</fullName>
    </submittedName>
</protein>
<dbReference type="PROSITE" id="PS50076">
    <property type="entry name" value="DNAJ_2"/>
    <property type="match status" value="1"/>
</dbReference>
<accession>A0ABV6RVZ7</accession>
<gene>
    <name evidence="4" type="ORF">ACFFGH_25285</name>
</gene>
<dbReference type="SUPFAM" id="SSF46565">
    <property type="entry name" value="Chaperone J-domain"/>
    <property type="match status" value="1"/>
</dbReference>
<evidence type="ECO:0000259" key="3">
    <source>
        <dbReference type="PROSITE" id="PS50076"/>
    </source>
</evidence>
<sequence length="183" mass="19067">MDPATAARVLGVSLDASRADIERAFRRRARLEHPDLTGDATAFAAVTQARDVLVRAEGWRTAAADPPRARTTGASAARRGFDLPPPVLALLCVLLVAGSLVEGLASTSPFAPLEPVLRSGFLVGTVVGYALTRRRVLGILSAIAIVTTAVATLVWVSFGSLLGGALMAPAIVLLVLHGRNRAL</sequence>
<dbReference type="InterPro" id="IPR001623">
    <property type="entry name" value="DnaJ_domain"/>
</dbReference>